<name>A0ABZ0PS36_9PSED</name>
<evidence type="ECO:0000256" key="1">
    <source>
        <dbReference type="SAM" id="Phobius"/>
    </source>
</evidence>
<keyword evidence="1" id="KW-1133">Transmembrane helix</keyword>
<accession>A0ABZ0PS36</accession>
<keyword evidence="1" id="KW-0812">Transmembrane</keyword>
<feature type="transmembrane region" description="Helical" evidence="1">
    <location>
        <begin position="50"/>
        <end position="68"/>
    </location>
</feature>
<dbReference type="InterPro" id="IPR021438">
    <property type="entry name" value="DUF3087"/>
</dbReference>
<keyword evidence="1" id="KW-0472">Membrane</keyword>
<gene>
    <name evidence="2" type="ORF">SBP02_14440</name>
</gene>
<feature type="transmembrane region" description="Helical" evidence="1">
    <location>
        <begin position="21"/>
        <end position="38"/>
    </location>
</feature>
<dbReference type="Pfam" id="PF11286">
    <property type="entry name" value="DUF3087"/>
    <property type="match status" value="1"/>
</dbReference>
<evidence type="ECO:0000313" key="3">
    <source>
        <dbReference type="Proteomes" id="UP001305928"/>
    </source>
</evidence>
<sequence length="174" mass="19821">MFEIQPMNPEYYRRQTRRSTLVIALLFLLLSMLCATASTQLLGTPGGDNFRWNLAGVLVGLLLTLALVRLHLWSRPFMAAAVYGWHLKRSLMRITNQMHQVKAGVAAGDEHALKLLRFYHLGLIQMHQLDGNSGELSQMVREIDSHREAMQQRGLEPQQSRLDPAWLEAVKGFQ</sequence>
<dbReference type="Proteomes" id="UP001305928">
    <property type="component" value="Chromosome"/>
</dbReference>
<reference evidence="2 3" key="1">
    <citation type="submission" date="2023-11" db="EMBL/GenBank/DDBJ databases">
        <title>Complete genome of Pseudomonas benzenivorans BA3361.</title>
        <authorList>
            <person name="Shin S.Y."/>
            <person name="Song J."/>
            <person name="Kang H."/>
        </authorList>
    </citation>
    <scope>NUCLEOTIDE SEQUENCE [LARGE SCALE GENOMIC DNA]</scope>
    <source>
        <strain evidence="2 3">HNIBRBA3361</strain>
    </source>
</reference>
<dbReference type="RefSeq" id="WP_318642770.1">
    <property type="nucleotide sequence ID" value="NZ_CP137892.1"/>
</dbReference>
<proteinExistence type="predicted"/>
<dbReference type="EMBL" id="CP137892">
    <property type="protein sequence ID" value="WPC03968.1"/>
    <property type="molecule type" value="Genomic_DNA"/>
</dbReference>
<keyword evidence="3" id="KW-1185">Reference proteome</keyword>
<protein>
    <submittedName>
        <fullName evidence="2">DUF3087 family protein</fullName>
    </submittedName>
</protein>
<organism evidence="2 3">
    <name type="scientific">Pseudomonas benzenivorans</name>
    <dbReference type="NCBI Taxonomy" id="556533"/>
    <lineage>
        <taxon>Bacteria</taxon>
        <taxon>Pseudomonadati</taxon>
        <taxon>Pseudomonadota</taxon>
        <taxon>Gammaproteobacteria</taxon>
        <taxon>Pseudomonadales</taxon>
        <taxon>Pseudomonadaceae</taxon>
        <taxon>Pseudomonas</taxon>
    </lineage>
</organism>
<evidence type="ECO:0000313" key="2">
    <source>
        <dbReference type="EMBL" id="WPC03968.1"/>
    </source>
</evidence>